<reference evidence="9 10" key="1">
    <citation type="journal article" date="2011" name="Proc. Natl. Acad. Sci. U.S.A.">
        <title>Evolutionary erosion of yeast sex chromosomes by mating-type switching accidents.</title>
        <authorList>
            <person name="Gordon J.L."/>
            <person name="Armisen D."/>
            <person name="Proux-Wera E."/>
            <person name="Oheigeartaigh S.S."/>
            <person name="Byrne K.P."/>
            <person name="Wolfe K.H."/>
        </authorList>
    </citation>
    <scope>NUCLEOTIDE SEQUENCE [LARGE SCALE GENOMIC DNA]</scope>
    <source>
        <strain evidence="10">ATCC 24235 / CBS 4417 / NBRC 1672 / NRRL Y-8282 / UCD 70-5</strain>
    </source>
</reference>
<feature type="domain" description="EXPERA" evidence="8">
    <location>
        <begin position="5"/>
        <end position="170"/>
    </location>
</feature>
<evidence type="ECO:0000313" key="10">
    <source>
        <dbReference type="Proteomes" id="UP000005666"/>
    </source>
</evidence>
<feature type="transmembrane region" description="Helical" evidence="7">
    <location>
        <begin position="60"/>
        <end position="82"/>
    </location>
</feature>
<keyword evidence="3 7" id="KW-0812">Transmembrane</keyword>
<dbReference type="eggNOG" id="ENOG502S75H">
    <property type="taxonomic scope" value="Eukaryota"/>
</dbReference>
<dbReference type="AlphaFoldDB" id="G8C210"/>
<dbReference type="OMA" id="EFKDPMV"/>
<keyword evidence="10" id="KW-1185">Reference proteome</keyword>
<evidence type="ECO:0000256" key="4">
    <source>
        <dbReference type="ARBA" id="ARBA00022824"/>
    </source>
</evidence>
<dbReference type="GO" id="GO:0006626">
    <property type="term" value="P:protein targeting to mitochondrion"/>
    <property type="evidence" value="ECO:0007669"/>
    <property type="project" value="EnsemblFungi"/>
</dbReference>
<dbReference type="GO" id="GO:0005789">
    <property type="term" value="C:endoplasmic reticulum membrane"/>
    <property type="evidence" value="ECO:0007669"/>
    <property type="project" value="UniProtKB-SubCell"/>
</dbReference>
<dbReference type="Proteomes" id="UP000005666">
    <property type="component" value="Chromosome 16"/>
</dbReference>
<dbReference type="InterPro" id="IPR051987">
    <property type="entry name" value="Sigma-2_receptor-like"/>
</dbReference>
<dbReference type="InterPro" id="IPR016964">
    <property type="entry name" value="Sigma2_recept"/>
</dbReference>
<sequence length="172" mass="19741">MLTPLELSFYTYYSLLHIPITLCIDSTVVLPWRWFPRWVQAAVRWHVAQNHDYLLDDPPWWLVLFVAVELLVQLPLFCYFAWQLPRLRRPASVAAGDDKLLKGARRRQHRRVLALLRGYGANASLTTLVCIVHICRWGHVVGGAGALSPAQKLQLVAVYLPTFVIPLRLCFV</sequence>
<dbReference type="STRING" id="1071381.G8C210"/>
<comment type="subcellular location">
    <subcellularLocation>
        <location evidence="1">Endoplasmic reticulum membrane</location>
        <topology evidence="1">Multi-pass membrane protein</topology>
    </subcellularLocation>
</comment>
<proteinExistence type="inferred from homology"/>
<keyword evidence="4 7" id="KW-0256">Endoplasmic reticulum</keyword>
<dbReference type="PANTHER" id="PTHR31204:SF1">
    <property type="entry name" value="SIGMA INTRACELLULAR RECEPTOR 2"/>
    <property type="match status" value="1"/>
</dbReference>
<dbReference type="PROSITE" id="PS51751">
    <property type="entry name" value="EXPERA"/>
    <property type="match status" value="1"/>
</dbReference>
<evidence type="ECO:0000313" key="9">
    <source>
        <dbReference type="EMBL" id="CCE66188.1"/>
    </source>
</evidence>
<dbReference type="PIRSF" id="PIRSF031032">
    <property type="entry name" value="TMP_97_prd"/>
    <property type="match status" value="1"/>
</dbReference>
<dbReference type="GeneID" id="11530813"/>
<evidence type="ECO:0000256" key="7">
    <source>
        <dbReference type="PIRNR" id="PIRNR031032"/>
    </source>
</evidence>
<gene>
    <name evidence="9" type="primary">TPHA0P00300</name>
    <name evidence="9" type="ordered locus">TPHA_0P00300</name>
</gene>
<evidence type="ECO:0000256" key="1">
    <source>
        <dbReference type="ARBA" id="ARBA00004477"/>
    </source>
</evidence>
<evidence type="ECO:0000256" key="6">
    <source>
        <dbReference type="ARBA" id="ARBA00023136"/>
    </source>
</evidence>
<keyword evidence="6 7" id="KW-0472">Membrane</keyword>
<evidence type="ECO:0000256" key="5">
    <source>
        <dbReference type="ARBA" id="ARBA00022989"/>
    </source>
</evidence>
<keyword evidence="5 7" id="KW-1133">Transmembrane helix</keyword>
<comment type="similarity">
    <text evidence="2">Belongs to the TMEM97/sigma-2 receptor family.</text>
</comment>
<evidence type="ECO:0000259" key="8">
    <source>
        <dbReference type="PROSITE" id="PS51751"/>
    </source>
</evidence>
<feature type="transmembrane region" description="Helical" evidence="7">
    <location>
        <begin position="112"/>
        <end position="134"/>
    </location>
</feature>
<dbReference type="EMBL" id="HE612871">
    <property type="protein sequence ID" value="CCE66188.1"/>
    <property type="molecule type" value="Genomic_DNA"/>
</dbReference>
<dbReference type="PANTHER" id="PTHR31204">
    <property type="entry name" value="SIGMA INTRACELLULAR RECEPTOR 2"/>
    <property type="match status" value="1"/>
</dbReference>
<dbReference type="Pfam" id="PF05241">
    <property type="entry name" value="EBP"/>
    <property type="match status" value="1"/>
</dbReference>
<name>G8C210_TETPH</name>
<feature type="transmembrane region" description="Helical" evidence="7">
    <location>
        <begin position="12"/>
        <end position="35"/>
    </location>
</feature>
<dbReference type="InterPro" id="IPR033118">
    <property type="entry name" value="EXPERA"/>
</dbReference>
<dbReference type="HOGENOM" id="CLU_086812_4_0_1"/>
<dbReference type="OrthoDB" id="433124at2759"/>
<dbReference type="KEGG" id="tpf:TPHA_0P00300"/>
<organism evidence="9 10">
    <name type="scientific">Tetrapisispora phaffii (strain ATCC 24235 / CBS 4417 / NBRC 1672 / NRRL Y-8282 / UCD 70-5)</name>
    <name type="common">Yeast</name>
    <name type="synonym">Fabospora phaffii</name>
    <dbReference type="NCBI Taxonomy" id="1071381"/>
    <lineage>
        <taxon>Eukaryota</taxon>
        <taxon>Fungi</taxon>
        <taxon>Dikarya</taxon>
        <taxon>Ascomycota</taxon>
        <taxon>Saccharomycotina</taxon>
        <taxon>Saccharomycetes</taxon>
        <taxon>Saccharomycetales</taxon>
        <taxon>Saccharomycetaceae</taxon>
        <taxon>Tetrapisispora</taxon>
    </lineage>
</organism>
<accession>G8C210</accession>
<evidence type="ECO:0000256" key="3">
    <source>
        <dbReference type="ARBA" id="ARBA00022692"/>
    </source>
</evidence>
<evidence type="ECO:0000256" key="2">
    <source>
        <dbReference type="ARBA" id="ARBA00009096"/>
    </source>
</evidence>
<protein>
    <recommendedName>
        <fullName evidence="7">Efficient mitochondria targeting-associated protein 19</fullName>
    </recommendedName>
</protein>
<dbReference type="RefSeq" id="XP_003688622.1">
    <property type="nucleotide sequence ID" value="XM_003688574.1"/>
</dbReference>